<name>A0A1I3YZX9_9GAMM</name>
<organism evidence="1 2">
    <name type="scientific">Xenorhabdus mauleonii</name>
    <dbReference type="NCBI Taxonomy" id="351675"/>
    <lineage>
        <taxon>Bacteria</taxon>
        <taxon>Pseudomonadati</taxon>
        <taxon>Pseudomonadota</taxon>
        <taxon>Gammaproteobacteria</taxon>
        <taxon>Enterobacterales</taxon>
        <taxon>Morganellaceae</taxon>
        <taxon>Xenorhabdus</taxon>
    </lineage>
</organism>
<dbReference type="Proteomes" id="UP000198919">
    <property type="component" value="Unassembled WGS sequence"/>
</dbReference>
<evidence type="ECO:0000313" key="1">
    <source>
        <dbReference type="EMBL" id="SFK36919.1"/>
    </source>
</evidence>
<gene>
    <name evidence="1" type="ORF">SAMN05421680_1793</name>
</gene>
<evidence type="ECO:0000313" key="2">
    <source>
        <dbReference type="Proteomes" id="UP000198919"/>
    </source>
</evidence>
<protein>
    <submittedName>
        <fullName evidence="1">Uncharacterized protein</fullName>
    </submittedName>
</protein>
<dbReference type="AlphaFoldDB" id="A0A1I3YZX9"/>
<accession>A0A1I3YZX9</accession>
<proteinExistence type="predicted"/>
<feature type="non-terminal residue" evidence="1">
    <location>
        <position position="1"/>
    </location>
</feature>
<dbReference type="EMBL" id="FORG01000079">
    <property type="protein sequence ID" value="SFK36919.1"/>
    <property type="molecule type" value="Genomic_DNA"/>
</dbReference>
<reference evidence="2" key="1">
    <citation type="submission" date="2016-10" db="EMBL/GenBank/DDBJ databases">
        <authorList>
            <person name="Varghese N."/>
            <person name="Submissions S."/>
        </authorList>
    </citation>
    <scope>NUCLEOTIDE SEQUENCE [LARGE SCALE GENOMIC DNA]</scope>
    <source>
        <strain evidence="2">DSM 17908</strain>
    </source>
</reference>
<sequence length="168" mass="18483">VGIVTVTGLPPATVVNHAHIMRPVILPAAVDRRGLRRKMWVILSQCFPEKLGSLSCRLMREQSGCGVAAGKDKAVGTFPHRFPPQYIMLEGQRSPGKISLPDNLAGGIPFIVVSFPGGGSDRAEERELQDKLMLKFEAVNQMDKEEQCSMTAVLDALILKHQVKRLIR</sequence>